<dbReference type="AlphaFoldDB" id="A0AAV7JSV6"/>
<comment type="caution">
    <text evidence="1">The sequence shown here is derived from an EMBL/GenBank/DDBJ whole genome shotgun (WGS) entry which is preliminary data.</text>
</comment>
<protein>
    <submittedName>
        <fullName evidence="1">Uncharacterized protein</fullName>
    </submittedName>
</protein>
<organism evidence="1 2">
    <name type="scientific">Oopsacas minuta</name>
    <dbReference type="NCBI Taxonomy" id="111878"/>
    <lineage>
        <taxon>Eukaryota</taxon>
        <taxon>Metazoa</taxon>
        <taxon>Porifera</taxon>
        <taxon>Hexactinellida</taxon>
        <taxon>Hexasterophora</taxon>
        <taxon>Lyssacinosida</taxon>
        <taxon>Leucopsacidae</taxon>
        <taxon>Oopsacas</taxon>
    </lineage>
</organism>
<dbReference type="EMBL" id="JAKMXF010000304">
    <property type="protein sequence ID" value="KAI6651440.1"/>
    <property type="molecule type" value="Genomic_DNA"/>
</dbReference>
<gene>
    <name evidence="1" type="ORF">LOD99_5247</name>
</gene>
<evidence type="ECO:0000313" key="2">
    <source>
        <dbReference type="Proteomes" id="UP001165289"/>
    </source>
</evidence>
<dbReference type="Proteomes" id="UP001165289">
    <property type="component" value="Unassembled WGS sequence"/>
</dbReference>
<name>A0AAV7JSV6_9METZ</name>
<sequence length="124" mass="14670">MVLYIHCCAHRLNFVLVDSIKGVPIAHDFFSLLEAVYVFLSFGKFNALFEKVQGEQRPEKQPRRLKRLIETRWTCRFEAIKTFKETFGALLTTLRSISDGVQRDRAIEAKDFFFRYLNIYSYYA</sequence>
<dbReference type="SUPFAM" id="SSF53098">
    <property type="entry name" value="Ribonuclease H-like"/>
    <property type="match status" value="1"/>
</dbReference>
<evidence type="ECO:0000313" key="1">
    <source>
        <dbReference type="EMBL" id="KAI6651440.1"/>
    </source>
</evidence>
<keyword evidence="2" id="KW-1185">Reference proteome</keyword>
<proteinExistence type="predicted"/>
<dbReference type="InterPro" id="IPR012337">
    <property type="entry name" value="RNaseH-like_sf"/>
</dbReference>
<accession>A0AAV7JSV6</accession>
<reference evidence="1 2" key="1">
    <citation type="journal article" date="2023" name="BMC Biol.">
        <title>The compact genome of the sponge Oopsacas minuta (Hexactinellida) is lacking key metazoan core genes.</title>
        <authorList>
            <person name="Santini S."/>
            <person name="Schenkelaars Q."/>
            <person name="Jourda C."/>
            <person name="Duchesne M."/>
            <person name="Belahbib H."/>
            <person name="Rocher C."/>
            <person name="Selva M."/>
            <person name="Riesgo A."/>
            <person name="Vervoort M."/>
            <person name="Leys S.P."/>
            <person name="Kodjabachian L."/>
            <person name="Le Bivic A."/>
            <person name="Borchiellini C."/>
            <person name="Claverie J.M."/>
            <person name="Renard E."/>
        </authorList>
    </citation>
    <scope>NUCLEOTIDE SEQUENCE [LARGE SCALE GENOMIC DNA]</scope>
    <source>
        <strain evidence="1">SPO-2</strain>
    </source>
</reference>